<dbReference type="EMBL" id="RJVI01000003">
    <property type="protein sequence ID" value="ROR29573.1"/>
    <property type="molecule type" value="Genomic_DNA"/>
</dbReference>
<accession>A0A3N1XSE1</accession>
<name>A0A3N1XSE1_9GAMM</name>
<reference evidence="1 2" key="1">
    <citation type="submission" date="2018-11" db="EMBL/GenBank/DDBJ databases">
        <title>Genomic Encyclopedia of Type Strains, Phase IV (KMG-IV): sequencing the most valuable type-strain genomes for metagenomic binning, comparative biology and taxonomic classification.</title>
        <authorList>
            <person name="Goeker M."/>
        </authorList>
    </citation>
    <scope>NUCLEOTIDE SEQUENCE [LARGE SCALE GENOMIC DNA]</scope>
    <source>
        <strain evidence="1 2">DSM 100275</strain>
    </source>
</reference>
<gene>
    <name evidence="1" type="ORF">EDC57_2244</name>
</gene>
<keyword evidence="2" id="KW-1185">Reference proteome</keyword>
<proteinExistence type="predicted"/>
<protein>
    <submittedName>
        <fullName evidence="1">Uncharacterized protein (DUF885 family)</fullName>
    </submittedName>
</protein>
<dbReference type="PANTHER" id="PTHR33361">
    <property type="entry name" value="GLR0591 PROTEIN"/>
    <property type="match status" value="1"/>
</dbReference>
<evidence type="ECO:0000313" key="2">
    <source>
        <dbReference type="Proteomes" id="UP000276634"/>
    </source>
</evidence>
<dbReference type="RefSeq" id="WP_170165126.1">
    <property type="nucleotide sequence ID" value="NZ_RJVI01000003.1"/>
</dbReference>
<evidence type="ECO:0000313" key="1">
    <source>
        <dbReference type="EMBL" id="ROR29573.1"/>
    </source>
</evidence>
<dbReference type="InterPro" id="IPR010281">
    <property type="entry name" value="DUF885"/>
</dbReference>
<comment type="caution">
    <text evidence="1">The sequence shown here is derived from an EMBL/GenBank/DDBJ whole genome shotgun (WGS) entry which is preliminary data.</text>
</comment>
<organism evidence="1 2">
    <name type="scientific">Inmirania thermothiophila</name>
    <dbReference type="NCBI Taxonomy" id="1750597"/>
    <lineage>
        <taxon>Bacteria</taxon>
        <taxon>Pseudomonadati</taxon>
        <taxon>Pseudomonadota</taxon>
        <taxon>Gammaproteobacteria</taxon>
        <taxon>Chromatiales</taxon>
        <taxon>Ectothiorhodospiraceae</taxon>
        <taxon>Inmirania</taxon>
    </lineage>
</organism>
<dbReference type="PANTHER" id="PTHR33361:SF15">
    <property type="entry name" value="DUF885 FAMILY LIPOPROTEIN"/>
    <property type="match status" value="1"/>
</dbReference>
<dbReference type="AlphaFoldDB" id="A0A3N1XSE1"/>
<dbReference type="Proteomes" id="UP000276634">
    <property type="component" value="Unassembled WGS sequence"/>
</dbReference>
<dbReference type="Pfam" id="PF05960">
    <property type="entry name" value="DUF885"/>
    <property type="match status" value="1"/>
</dbReference>
<sequence>MSDPARFDALCERYHRAWFRFHPEEAVAVGETAHAGRLAPFGDDDIGALIALDEKLLDALDEIDPTGLDPDRALDHALLRGAAELELHELLERDWRRRDPVRYLPVEAIHQIAVRPLPDPAAALAGRLGAVPGHLRAARAHLAAEPEAVVPAWAELAVEEARAGAAFVRGLAADARLGPVVAAAPGLAGLAGEAAAALEAFAAFLEGEVLPRAAGTLACGRLHFERLLRLRHGLELDAEGLRRFGEALVGRVERSLAEACAAVAPRASPQEVLARLRGDRPEAEALLARYREAMAAARAFVLARGLVTAPPRERLEVVATPPFLRPRIPFAAYLEPAPHDPEQAGTYYVTVPEDEAGLAAHHEAAIRLTSVHEAWPGHHLQFVTAHLRPASRTWTRLLNPSATLYEGWALYCEQLMLEQGFLDRPEERVLVLHDRLWRALRVLVDVGLQVDGVGPGVARRLLVDRLGFAEAQAAGEVAWYGRAPTVPMGYALGWALIDALRGVLGVDPGDAAALRRFHDRLLSAGSVALPRVVRRVFGEAAWVRAAAVAFGTHGA</sequence>